<dbReference type="EC" id="4.2.1.8" evidence="5 9"/>
<dbReference type="GO" id="GO:0008927">
    <property type="term" value="F:mannonate dehydratase activity"/>
    <property type="evidence" value="ECO:0007669"/>
    <property type="project" value="UniProtKB-UniRule"/>
</dbReference>
<dbReference type="STRING" id="935700.jaqu_33210"/>
<dbReference type="RefSeq" id="WP_043920077.1">
    <property type="nucleotide sequence ID" value="NZ_FZPF01000001.1"/>
</dbReference>
<evidence type="ECO:0000313" key="10">
    <source>
        <dbReference type="EMBL" id="KIT14996.1"/>
    </source>
</evidence>
<proteinExistence type="inferred from homology"/>
<dbReference type="SUPFAM" id="SSF51658">
    <property type="entry name" value="Xylose isomerase-like"/>
    <property type="match status" value="1"/>
</dbReference>
<evidence type="ECO:0000256" key="9">
    <source>
        <dbReference type="HAMAP-Rule" id="MF_00106"/>
    </source>
</evidence>
<name>A0A0D1EDI0_9RHOB</name>
<comment type="catalytic activity">
    <reaction evidence="1 9">
        <text>D-mannonate = 2-dehydro-3-deoxy-D-gluconate + H2O</text>
        <dbReference type="Rhea" id="RHEA:20097"/>
        <dbReference type="ChEBI" id="CHEBI:15377"/>
        <dbReference type="ChEBI" id="CHEBI:17767"/>
        <dbReference type="ChEBI" id="CHEBI:57990"/>
        <dbReference type="EC" id="4.2.1.8"/>
    </reaction>
</comment>
<accession>A0A0D1EDI0</accession>
<dbReference type="PANTHER" id="PTHR30387:SF2">
    <property type="entry name" value="MANNONATE DEHYDRATASE"/>
    <property type="match status" value="1"/>
</dbReference>
<evidence type="ECO:0000256" key="3">
    <source>
        <dbReference type="ARBA" id="ARBA00004892"/>
    </source>
</evidence>
<dbReference type="GO" id="GO:0042840">
    <property type="term" value="P:D-glucuronate catabolic process"/>
    <property type="evidence" value="ECO:0007669"/>
    <property type="project" value="TreeGrafter"/>
</dbReference>
<keyword evidence="6 9" id="KW-0408">Iron</keyword>
<evidence type="ECO:0000256" key="7">
    <source>
        <dbReference type="ARBA" id="ARBA00023211"/>
    </source>
</evidence>
<dbReference type="HAMAP" id="MF_00106">
    <property type="entry name" value="UxuA"/>
    <property type="match status" value="1"/>
</dbReference>
<dbReference type="PATRIC" id="fig|935700.4.peg.3427"/>
<comment type="similarity">
    <text evidence="4 9">Belongs to the mannonate dehydratase family.</text>
</comment>
<dbReference type="AlphaFoldDB" id="A0A0D1EDI0"/>
<comment type="caution">
    <text evidence="10">The sequence shown here is derived from an EMBL/GenBank/DDBJ whole genome shotgun (WGS) entry which is preliminary data.</text>
</comment>
<dbReference type="InterPro" id="IPR036237">
    <property type="entry name" value="Xyl_isomerase-like_sf"/>
</dbReference>
<dbReference type="PIRSF" id="PIRSF016049">
    <property type="entry name" value="Man_dehyd"/>
    <property type="match status" value="1"/>
</dbReference>
<keyword evidence="8 9" id="KW-0456">Lyase</keyword>
<dbReference type="Pfam" id="PF03786">
    <property type="entry name" value="UxuA"/>
    <property type="match status" value="1"/>
</dbReference>
<evidence type="ECO:0000256" key="1">
    <source>
        <dbReference type="ARBA" id="ARBA00001794"/>
    </source>
</evidence>
<dbReference type="OrthoDB" id="9780250at2"/>
<dbReference type="EMBL" id="JYFE01000060">
    <property type="protein sequence ID" value="KIT14996.1"/>
    <property type="molecule type" value="Genomic_DNA"/>
</dbReference>
<keyword evidence="11" id="KW-1185">Reference proteome</keyword>
<dbReference type="NCBIfam" id="NF003027">
    <property type="entry name" value="PRK03906.1"/>
    <property type="match status" value="1"/>
</dbReference>
<evidence type="ECO:0000256" key="5">
    <source>
        <dbReference type="ARBA" id="ARBA00012927"/>
    </source>
</evidence>
<dbReference type="GO" id="GO:0008198">
    <property type="term" value="F:ferrous iron binding"/>
    <property type="evidence" value="ECO:0007669"/>
    <property type="project" value="TreeGrafter"/>
</dbReference>
<dbReference type="PANTHER" id="PTHR30387">
    <property type="entry name" value="MANNONATE DEHYDRATASE"/>
    <property type="match status" value="1"/>
</dbReference>
<dbReference type="InterPro" id="IPR004628">
    <property type="entry name" value="Man_deHydtase"/>
</dbReference>
<evidence type="ECO:0000313" key="11">
    <source>
        <dbReference type="Proteomes" id="UP000032232"/>
    </source>
</evidence>
<protein>
    <recommendedName>
        <fullName evidence="5 9">Mannonate dehydratase</fullName>
        <ecNumber evidence="5 9">4.2.1.8</ecNumber>
    </recommendedName>
    <alternativeName>
        <fullName evidence="9">D-mannonate hydro-lyase</fullName>
    </alternativeName>
</protein>
<sequence>MKQTWRWFGPNDPIPLAYLKQAGVEGVVTALHDVPPGEVWTSERIARRVDRIAQAPGHPTLDWTVAESLPVSEAIKTKGPDRATHIAAYRESLRNLAAAGVEVVCYNFMPVLDWTRTELNAPMSHGGTAMAFDLARFVAFDVHILARPGARDDYGEAILDAADQLSFEMSDTDRGTLLDTIVKGLPGAAESWGLSELRERLSAYDAIDATALRSNLDDFLADVIPESERLGLRLCCHPDDPPFPLLGLPRIVSSRADYKRLVDAVPSPANGITFCTGSPGVADDFDGAAFVEALGGHIHFVHLRNTRRREPRDGLRVGFHEAEHLDGDTDMVATIRALMREQARRLAEGRTDWRIPMRPDHGQTILTDDPATATPGYPLAGRARGLAEIRGVMAACA</sequence>
<comment type="function">
    <text evidence="2 9">Catalyzes the dehydration of D-mannonate.</text>
</comment>
<evidence type="ECO:0000256" key="8">
    <source>
        <dbReference type="ARBA" id="ARBA00023239"/>
    </source>
</evidence>
<dbReference type="NCBIfam" id="TIGR00695">
    <property type="entry name" value="uxuA"/>
    <property type="match status" value="1"/>
</dbReference>
<dbReference type="Proteomes" id="UP000032232">
    <property type="component" value="Unassembled WGS sequence"/>
</dbReference>
<comment type="pathway">
    <text evidence="3 9">Carbohydrate metabolism; pentose and glucuronate interconversion.</text>
</comment>
<evidence type="ECO:0000256" key="4">
    <source>
        <dbReference type="ARBA" id="ARBA00007389"/>
    </source>
</evidence>
<dbReference type="GO" id="GO:0030145">
    <property type="term" value="F:manganese ion binding"/>
    <property type="evidence" value="ECO:0007669"/>
    <property type="project" value="TreeGrafter"/>
</dbReference>
<evidence type="ECO:0000256" key="6">
    <source>
        <dbReference type="ARBA" id="ARBA00023004"/>
    </source>
</evidence>
<keyword evidence="7 9" id="KW-0464">Manganese</keyword>
<gene>
    <name evidence="9 10" type="primary">uxuA</name>
    <name evidence="10" type="ORF">jaqu_33210</name>
</gene>
<dbReference type="UniPathway" id="UPA00246"/>
<reference evidence="10 11" key="1">
    <citation type="submission" date="2015-02" db="EMBL/GenBank/DDBJ databases">
        <title>Genome Sequence of Jannaschia aquimarina DSM28248, a member of the Roseobacter clade.</title>
        <authorList>
            <person name="Voget S."/>
            <person name="Daniel R."/>
        </authorList>
    </citation>
    <scope>NUCLEOTIDE SEQUENCE [LARGE SCALE GENOMIC DNA]</scope>
    <source>
        <strain evidence="10 11">GSW-M26</strain>
    </source>
</reference>
<comment type="cofactor">
    <cofactor evidence="9">
        <name>Fe(2+)</name>
        <dbReference type="ChEBI" id="CHEBI:29033"/>
    </cofactor>
    <cofactor evidence="9">
        <name>Mn(2+)</name>
        <dbReference type="ChEBI" id="CHEBI:29035"/>
    </cofactor>
</comment>
<evidence type="ECO:0000256" key="2">
    <source>
        <dbReference type="ARBA" id="ARBA00002713"/>
    </source>
</evidence>
<organism evidence="10 11">
    <name type="scientific">Jannaschia aquimarina</name>
    <dbReference type="NCBI Taxonomy" id="935700"/>
    <lineage>
        <taxon>Bacteria</taxon>
        <taxon>Pseudomonadati</taxon>
        <taxon>Pseudomonadota</taxon>
        <taxon>Alphaproteobacteria</taxon>
        <taxon>Rhodobacterales</taxon>
        <taxon>Roseobacteraceae</taxon>
        <taxon>Jannaschia</taxon>
    </lineage>
</organism>
<dbReference type="Gene3D" id="3.20.20.150">
    <property type="entry name" value="Divalent-metal-dependent TIM barrel enzymes"/>
    <property type="match status" value="1"/>
</dbReference>